<dbReference type="GO" id="GO:0006310">
    <property type="term" value="P:DNA recombination"/>
    <property type="evidence" value="ECO:0007669"/>
    <property type="project" value="UniProtKB-KW"/>
</dbReference>
<name>A0A177KMV2_9BACI</name>
<organism evidence="3 4">
    <name type="scientific">Domibacillus aminovorans</name>
    <dbReference type="NCBI Taxonomy" id="29332"/>
    <lineage>
        <taxon>Bacteria</taxon>
        <taxon>Bacillati</taxon>
        <taxon>Bacillota</taxon>
        <taxon>Bacilli</taxon>
        <taxon>Bacillales</taxon>
        <taxon>Bacillaceae</taxon>
        <taxon>Domibacillus</taxon>
    </lineage>
</organism>
<dbReference type="PROSITE" id="PS51898">
    <property type="entry name" value="TYR_RECOMBINASE"/>
    <property type="match status" value="1"/>
</dbReference>
<dbReference type="EMBL" id="LQWZ01000033">
    <property type="protein sequence ID" value="OAH54703.1"/>
    <property type="molecule type" value="Genomic_DNA"/>
</dbReference>
<dbReference type="SUPFAM" id="SSF56349">
    <property type="entry name" value="DNA breaking-rejoining enzymes"/>
    <property type="match status" value="1"/>
</dbReference>
<dbReference type="Gene3D" id="1.10.443.10">
    <property type="entry name" value="Intergrase catalytic core"/>
    <property type="match status" value="1"/>
</dbReference>
<dbReference type="AlphaFoldDB" id="A0A177KMV2"/>
<evidence type="ECO:0000313" key="4">
    <source>
        <dbReference type="Proteomes" id="UP000077271"/>
    </source>
</evidence>
<feature type="domain" description="Tyr recombinase" evidence="2">
    <location>
        <begin position="1"/>
        <end position="178"/>
    </location>
</feature>
<keyword evidence="1" id="KW-0233">DNA recombination</keyword>
<proteinExistence type="predicted"/>
<evidence type="ECO:0000256" key="1">
    <source>
        <dbReference type="ARBA" id="ARBA00023172"/>
    </source>
</evidence>
<protein>
    <submittedName>
        <fullName evidence="3">Integrase</fullName>
    </submittedName>
</protein>
<dbReference type="GO" id="GO:0015074">
    <property type="term" value="P:DNA integration"/>
    <property type="evidence" value="ECO:0007669"/>
    <property type="project" value="InterPro"/>
</dbReference>
<dbReference type="Proteomes" id="UP000077271">
    <property type="component" value="Unassembled WGS sequence"/>
</dbReference>
<dbReference type="OrthoDB" id="9788852at2"/>
<accession>A0A177KMV2</accession>
<dbReference type="InterPro" id="IPR011010">
    <property type="entry name" value="DNA_brk_join_enz"/>
</dbReference>
<evidence type="ECO:0000259" key="2">
    <source>
        <dbReference type="PROSITE" id="PS51898"/>
    </source>
</evidence>
<dbReference type="GO" id="GO:0003677">
    <property type="term" value="F:DNA binding"/>
    <property type="evidence" value="ECO:0007669"/>
    <property type="project" value="InterPro"/>
</dbReference>
<dbReference type="Pfam" id="PF00589">
    <property type="entry name" value="Phage_integrase"/>
    <property type="match status" value="1"/>
</dbReference>
<dbReference type="InterPro" id="IPR050090">
    <property type="entry name" value="Tyrosine_recombinase_XerCD"/>
</dbReference>
<gene>
    <name evidence="3" type="ORF">AWH48_08970</name>
</gene>
<dbReference type="PANTHER" id="PTHR30349:SF82">
    <property type="entry name" value="INTEGRASE_RECOMBINASE YOEC-RELATED"/>
    <property type="match status" value="1"/>
</dbReference>
<reference evidence="3 4" key="1">
    <citation type="submission" date="2016-01" db="EMBL/GenBank/DDBJ databases">
        <title>Investigation of taxonomic status of Bacillus aminovorans.</title>
        <authorList>
            <person name="Verma A."/>
            <person name="Pal Y."/>
            <person name="Krishnamurthi S."/>
        </authorList>
    </citation>
    <scope>NUCLEOTIDE SEQUENCE [LARGE SCALE GENOMIC DNA]</scope>
    <source>
        <strain evidence="3 4">DSM 4337</strain>
    </source>
</reference>
<comment type="caution">
    <text evidence="3">The sequence shown here is derived from an EMBL/GenBank/DDBJ whole genome shotgun (WGS) entry which is preliminary data.</text>
</comment>
<dbReference type="InterPro" id="IPR002104">
    <property type="entry name" value="Integrase_catalytic"/>
</dbReference>
<sequence length="179" mass="20365">MEYVNPIKNLHEIQLIKEILKKQSSRDFVLFVLGINTGLKINTLLSLKINQLVDESGTILSFLHVDNQTIYLNDQVKSALTFHLKQNTTTIDDYLFKSPKSELPISRQHAYRVINDAARKAGISDQIGTHTLRKTFGYHAYIKGIAISLIQARFHHATPSETFRYIGIDATDQKIDVNL</sequence>
<dbReference type="RefSeq" id="WP_018394504.1">
    <property type="nucleotide sequence ID" value="NZ_LQWZ01000033.1"/>
</dbReference>
<dbReference type="PANTHER" id="PTHR30349">
    <property type="entry name" value="PHAGE INTEGRASE-RELATED"/>
    <property type="match status" value="1"/>
</dbReference>
<evidence type="ECO:0000313" key="3">
    <source>
        <dbReference type="EMBL" id="OAH54703.1"/>
    </source>
</evidence>
<dbReference type="InterPro" id="IPR013762">
    <property type="entry name" value="Integrase-like_cat_sf"/>
</dbReference>